<dbReference type="PANTHER" id="PTHR38846">
    <property type="entry name" value="C3H1-TYPE DOMAIN-CONTAINING PROTEIN"/>
    <property type="match status" value="1"/>
</dbReference>
<organism evidence="1 2">
    <name type="scientific">Trichodelitschia bisporula</name>
    <dbReference type="NCBI Taxonomy" id="703511"/>
    <lineage>
        <taxon>Eukaryota</taxon>
        <taxon>Fungi</taxon>
        <taxon>Dikarya</taxon>
        <taxon>Ascomycota</taxon>
        <taxon>Pezizomycotina</taxon>
        <taxon>Dothideomycetes</taxon>
        <taxon>Dothideomycetes incertae sedis</taxon>
        <taxon>Phaeotrichales</taxon>
        <taxon>Phaeotrichaceae</taxon>
        <taxon>Trichodelitschia</taxon>
    </lineage>
</organism>
<proteinExistence type="predicted"/>
<dbReference type="PANTHER" id="PTHR38846:SF1">
    <property type="entry name" value="C3H1-TYPE DOMAIN-CONTAINING PROTEIN"/>
    <property type="match status" value="1"/>
</dbReference>
<keyword evidence="2" id="KW-1185">Reference proteome</keyword>
<reference evidence="1" key="1">
    <citation type="journal article" date="2020" name="Stud. Mycol.">
        <title>101 Dothideomycetes genomes: a test case for predicting lifestyles and emergence of pathogens.</title>
        <authorList>
            <person name="Haridas S."/>
            <person name="Albert R."/>
            <person name="Binder M."/>
            <person name="Bloem J."/>
            <person name="Labutti K."/>
            <person name="Salamov A."/>
            <person name="Andreopoulos B."/>
            <person name="Baker S."/>
            <person name="Barry K."/>
            <person name="Bills G."/>
            <person name="Bluhm B."/>
            <person name="Cannon C."/>
            <person name="Castanera R."/>
            <person name="Culley D."/>
            <person name="Daum C."/>
            <person name="Ezra D."/>
            <person name="Gonzalez J."/>
            <person name="Henrissat B."/>
            <person name="Kuo A."/>
            <person name="Liang C."/>
            <person name="Lipzen A."/>
            <person name="Lutzoni F."/>
            <person name="Magnuson J."/>
            <person name="Mondo S."/>
            <person name="Nolan M."/>
            <person name="Ohm R."/>
            <person name="Pangilinan J."/>
            <person name="Park H.-J."/>
            <person name="Ramirez L."/>
            <person name="Alfaro M."/>
            <person name="Sun H."/>
            <person name="Tritt A."/>
            <person name="Yoshinaga Y."/>
            <person name="Zwiers L.-H."/>
            <person name="Turgeon B."/>
            <person name="Goodwin S."/>
            <person name="Spatafora J."/>
            <person name="Crous P."/>
            <person name="Grigoriev I."/>
        </authorList>
    </citation>
    <scope>NUCLEOTIDE SEQUENCE</scope>
    <source>
        <strain evidence="1">CBS 262.69</strain>
    </source>
</reference>
<sequence length="157" mass="17140">MVSGRAAAPRAQSLEPDVSAELVAQFDALAIGENLHRGTKKYKVRYTAHFGGQLEKLYQKAGKLAGLQELCLDVGIDPAPNSITKCRQALKGVNVNIYDLVQFKLFGGHLLQFDSKKLLAANAKKKGKIFPKELAKENGILSALLINMSRARYQQGS</sequence>
<dbReference type="AlphaFoldDB" id="A0A6G1HWZ9"/>
<name>A0A6G1HWZ9_9PEZI</name>
<dbReference type="OrthoDB" id="6105938at2759"/>
<dbReference type="EMBL" id="ML996695">
    <property type="protein sequence ID" value="KAF2400464.1"/>
    <property type="molecule type" value="Genomic_DNA"/>
</dbReference>
<accession>A0A6G1HWZ9</accession>
<evidence type="ECO:0000313" key="1">
    <source>
        <dbReference type="EMBL" id="KAF2400464.1"/>
    </source>
</evidence>
<gene>
    <name evidence="1" type="ORF">EJ06DRAFT_556766</name>
</gene>
<protein>
    <submittedName>
        <fullName evidence="1">Uncharacterized protein</fullName>
    </submittedName>
</protein>
<evidence type="ECO:0000313" key="2">
    <source>
        <dbReference type="Proteomes" id="UP000799640"/>
    </source>
</evidence>
<dbReference type="Proteomes" id="UP000799640">
    <property type="component" value="Unassembled WGS sequence"/>
</dbReference>